<protein>
    <submittedName>
        <fullName evidence="3">VanZ family protein</fullName>
    </submittedName>
</protein>
<feature type="domain" description="VanZ-like" evidence="2">
    <location>
        <begin position="54"/>
        <end position="192"/>
    </location>
</feature>
<dbReference type="Pfam" id="PF04892">
    <property type="entry name" value="VanZ"/>
    <property type="match status" value="1"/>
</dbReference>
<name>A0ABV5AS65_9BACL</name>
<keyword evidence="1" id="KW-0472">Membrane</keyword>
<comment type="caution">
    <text evidence="3">The sequence shown here is derived from an EMBL/GenBank/DDBJ whole genome shotgun (WGS) entry which is preliminary data.</text>
</comment>
<feature type="transmembrane region" description="Helical" evidence="1">
    <location>
        <begin position="44"/>
        <end position="65"/>
    </location>
</feature>
<dbReference type="PANTHER" id="PTHR36834">
    <property type="entry name" value="MEMBRANE PROTEIN-RELATED"/>
    <property type="match status" value="1"/>
</dbReference>
<dbReference type="RefSeq" id="WP_375354993.1">
    <property type="nucleotide sequence ID" value="NZ_JBHHMI010000006.1"/>
</dbReference>
<dbReference type="PANTHER" id="PTHR36834:SF1">
    <property type="entry name" value="INTEGRAL MEMBRANE PROTEIN"/>
    <property type="match status" value="1"/>
</dbReference>
<evidence type="ECO:0000259" key="2">
    <source>
        <dbReference type="Pfam" id="PF04892"/>
    </source>
</evidence>
<accession>A0ABV5AS65</accession>
<sequence length="213" mass="23420">MNTKIGMVTTVGMKTNTSVDINNMKAGMSMDTLTRSGAATRSRLSILSLRALLVLYICVLVKIILLKFHSLDLGFLWGQLLTGLQHPGLIAQQLHTGNLVPFREISRSLRSLTDHTLLNLFGNVAIFIPLGILLGLMFKKEGMPGIKIFICAFFLSLGMETAQLLFRIGQFDVDDILLNTAGGLLGFVIYRIYAGPMKPSPSVTHVLEKEKTL</sequence>
<keyword evidence="4" id="KW-1185">Reference proteome</keyword>
<gene>
    <name evidence="3" type="ORF">ACE41H_09560</name>
</gene>
<dbReference type="InterPro" id="IPR006976">
    <property type="entry name" value="VanZ-like"/>
</dbReference>
<keyword evidence="1" id="KW-1133">Transmembrane helix</keyword>
<dbReference type="EMBL" id="JBHHMI010000006">
    <property type="protein sequence ID" value="MFB5267031.1"/>
    <property type="molecule type" value="Genomic_DNA"/>
</dbReference>
<feature type="transmembrane region" description="Helical" evidence="1">
    <location>
        <begin position="117"/>
        <end position="136"/>
    </location>
</feature>
<organism evidence="3 4">
    <name type="scientific">Paenibacillus enshidis</name>
    <dbReference type="NCBI Taxonomy" id="1458439"/>
    <lineage>
        <taxon>Bacteria</taxon>
        <taxon>Bacillati</taxon>
        <taxon>Bacillota</taxon>
        <taxon>Bacilli</taxon>
        <taxon>Bacillales</taxon>
        <taxon>Paenibacillaceae</taxon>
        <taxon>Paenibacillus</taxon>
    </lineage>
</organism>
<evidence type="ECO:0000313" key="3">
    <source>
        <dbReference type="EMBL" id="MFB5267031.1"/>
    </source>
</evidence>
<feature type="transmembrane region" description="Helical" evidence="1">
    <location>
        <begin position="148"/>
        <end position="170"/>
    </location>
</feature>
<keyword evidence="1" id="KW-0812">Transmembrane</keyword>
<feature type="transmembrane region" description="Helical" evidence="1">
    <location>
        <begin position="176"/>
        <end position="193"/>
    </location>
</feature>
<dbReference type="InterPro" id="IPR053150">
    <property type="entry name" value="Teicoplanin_resist-assoc"/>
</dbReference>
<proteinExistence type="predicted"/>
<evidence type="ECO:0000313" key="4">
    <source>
        <dbReference type="Proteomes" id="UP001580346"/>
    </source>
</evidence>
<evidence type="ECO:0000256" key="1">
    <source>
        <dbReference type="SAM" id="Phobius"/>
    </source>
</evidence>
<reference evidence="3 4" key="1">
    <citation type="submission" date="2024-09" db="EMBL/GenBank/DDBJ databases">
        <title>Paenibacillus zeirhizospherea sp. nov., isolated from surface of the maize (Zea mays) roots in a horticulture field, Hungary.</title>
        <authorList>
            <person name="Marton D."/>
            <person name="Farkas M."/>
            <person name="Bedics A."/>
            <person name="Toth E."/>
            <person name="Tancsics A."/>
            <person name="Boka K."/>
            <person name="Maroti G."/>
            <person name="Kriszt B."/>
            <person name="Cserhati M."/>
        </authorList>
    </citation>
    <scope>NUCLEOTIDE SEQUENCE [LARGE SCALE GENOMIC DNA]</scope>
    <source>
        <strain evidence="3 4">KCTC 33519</strain>
    </source>
</reference>
<dbReference type="Proteomes" id="UP001580346">
    <property type="component" value="Unassembled WGS sequence"/>
</dbReference>